<dbReference type="AlphaFoldDB" id="A0A315Z5G8"/>
<sequence>MEEFEKNKILNFLVGDEASMDFEYWLYNESDLESRVGEDLYFELIEVNYDDKDILNILQKKILDKYISQADFERSRYYKILRDSGWYPNRKISLHKSKINTQPEVQNAEKILEEFGGLKLVSPCKTDNWTLTLVEFLDHPNRTYNMSDYGINKNFVCFASAHNDHINLFVDGEGKFYQLDNVVSLDLYLYEGDDFEQMMKELLELTDTTSFKVIGKKKR</sequence>
<reference evidence="1 2" key="1">
    <citation type="submission" date="2018-03" db="EMBL/GenBank/DDBJ databases">
        <title>Genomic Encyclopedia of Archaeal and Bacterial Type Strains, Phase II (KMG-II): from individual species to whole genera.</title>
        <authorList>
            <person name="Goeker M."/>
        </authorList>
    </citation>
    <scope>NUCLEOTIDE SEQUENCE [LARGE SCALE GENOMIC DNA]</scope>
    <source>
        <strain evidence="1 2">DSM 28229</strain>
    </source>
</reference>
<dbReference type="OrthoDB" id="6398539at2"/>
<protein>
    <submittedName>
        <fullName evidence="1">SUKH-3 immunity protein of toxin-antitoxin system</fullName>
    </submittedName>
</protein>
<evidence type="ECO:0000313" key="2">
    <source>
        <dbReference type="Proteomes" id="UP000245535"/>
    </source>
</evidence>
<evidence type="ECO:0000313" key="1">
    <source>
        <dbReference type="EMBL" id="PWJ38662.1"/>
    </source>
</evidence>
<gene>
    <name evidence="1" type="ORF">BC781_107253</name>
</gene>
<proteinExistence type="predicted"/>
<dbReference type="EMBL" id="QGDO01000007">
    <property type="protein sequence ID" value="PWJ38662.1"/>
    <property type="molecule type" value="Genomic_DNA"/>
</dbReference>
<name>A0A315Z5G8_SEDFL</name>
<dbReference type="RefSeq" id="WP_109621934.1">
    <property type="nucleotide sequence ID" value="NZ_QGDO01000007.1"/>
</dbReference>
<keyword evidence="2" id="KW-1185">Reference proteome</keyword>
<accession>A0A315Z5G8</accession>
<dbReference type="Pfam" id="PF14433">
    <property type="entry name" value="SUKH-3"/>
    <property type="match status" value="1"/>
</dbReference>
<organism evidence="1 2">
    <name type="scientific">Sediminitomix flava</name>
    <dbReference type="NCBI Taxonomy" id="379075"/>
    <lineage>
        <taxon>Bacteria</taxon>
        <taxon>Pseudomonadati</taxon>
        <taxon>Bacteroidota</taxon>
        <taxon>Cytophagia</taxon>
        <taxon>Cytophagales</taxon>
        <taxon>Flammeovirgaceae</taxon>
        <taxon>Sediminitomix</taxon>
    </lineage>
</organism>
<dbReference type="Proteomes" id="UP000245535">
    <property type="component" value="Unassembled WGS sequence"/>
</dbReference>
<comment type="caution">
    <text evidence="1">The sequence shown here is derived from an EMBL/GenBank/DDBJ whole genome shotgun (WGS) entry which is preliminary data.</text>
</comment>
<dbReference type="InterPro" id="IPR025850">
    <property type="entry name" value="SUKH-3"/>
</dbReference>